<dbReference type="Proteomes" id="UP000076738">
    <property type="component" value="Unassembled WGS sequence"/>
</dbReference>
<organism evidence="2 3">
    <name type="scientific">Calocera viscosa (strain TUFC12733)</name>
    <dbReference type="NCBI Taxonomy" id="1330018"/>
    <lineage>
        <taxon>Eukaryota</taxon>
        <taxon>Fungi</taxon>
        <taxon>Dikarya</taxon>
        <taxon>Basidiomycota</taxon>
        <taxon>Agaricomycotina</taxon>
        <taxon>Dacrymycetes</taxon>
        <taxon>Dacrymycetales</taxon>
        <taxon>Dacrymycetaceae</taxon>
        <taxon>Calocera</taxon>
    </lineage>
</organism>
<evidence type="ECO:0000313" key="2">
    <source>
        <dbReference type="EMBL" id="KZO89429.1"/>
    </source>
</evidence>
<dbReference type="AlphaFoldDB" id="A0A167FF87"/>
<feature type="compositionally biased region" description="Basic residues" evidence="1">
    <location>
        <begin position="539"/>
        <end position="549"/>
    </location>
</feature>
<accession>A0A167FF87</accession>
<feature type="compositionally biased region" description="Basic and acidic residues" evidence="1">
    <location>
        <begin position="409"/>
        <end position="419"/>
    </location>
</feature>
<dbReference type="OrthoDB" id="10654416at2759"/>
<proteinExistence type="predicted"/>
<evidence type="ECO:0000313" key="3">
    <source>
        <dbReference type="Proteomes" id="UP000076738"/>
    </source>
</evidence>
<feature type="compositionally biased region" description="Basic and acidic residues" evidence="1">
    <location>
        <begin position="376"/>
        <end position="393"/>
    </location>
</feature>
<gene>
    <name evidence="2" type="ORF">CALVIDRAFT_569925</name>
</gene>
<keyword evidence="3" id="KW-1185">Reference proteome</keyword>
<name>A0A167FF87_CALVF</name>
<dbReference type="EMBL" id="KV417420">
    <property type="protein sequence ID" value="KZO89429.1"/>
    <property type="molecule type" value="Genomic_DNA"/>
</dbReference>
<reference evidence="2 3" key="1">
    <citation type="journal article" date="2016" name="Mol. Biol. Evol.">
        <title>Comparative Genomics of Early-Diverging Mushroom-Forming Fungi Provides Insights into the Origins of Lignocellulose Decay Capabilities.</title>
        <authorList>
            <person name="Nagy L.G."/>
            <person name="Riley R."/>
            <person name="Tritt A."/>
            <person name="Adam C."/>
            <person name="Daum C."/>
            <person name="Floudas D."/>
            <person name="Sun H."/>
            <person name="Yadav J.S."/>
            <person name="Pangilinan J."/>
            <person name="Larsson K.H."/>
            <person name="Matsuura K."/>
            <person name="Barry K."/>
            <person name="Labutti K."/>
            <person name="Kuo R."/>
            <person name="Ohm R.A."/>
            <person name="Bhattacharya S.S."/>
            <person name="Shirouzu T."/>
            <person name="Yoshinaga Y."/>
            <person name="Martin F.M."/>
            <person name="Grigoriev I.V."/>
            <person name="Hibbett D.S."/>
        </authorList>
    </citation>
    <scope>NUCLEOTIDE SEQUENCE [LARGE SCALE GENOMIC DNA]</scope>
    <source>
        <strain evidence="2 3">TUFC12733</strain>
    </source>
</reference>
<feature type="compositionally biased region" description="Basic residues" evidence="1">
    <location>
        <begin position="514"/>
        <end position="530"/>
    </location>
</feature>
<feature type="compositionally biased region" description="Basic and acidic residues" evidence="1">
    <location>
        <begin position="478"/>
        <end position="488"/>
    </location>
</feature>
<feature type="compositionally biased region" description="Low complexity" evidence="1">
    <location>
        <begin position="451"/>
        <end position="468"/>
    </location>
</feature>
<feature type="region of interest" description="Disordered" evidence="1">
    <location>
        <begin position="374"/>
        <end position="571"/>
    </location>
</feature>
<sequence>MCGEVPDLASASKEKHIWYQAWVGEVYSTVWNLLNDMGEPFWSGTVFGRLLQDSLHARQTMCLFDLDISQTILSNHATPCSLKQWALGRTPMLWHDMHGKLRHKIKDTKWWNVSMEPLQEMLVKEVDRLCGKSALSWIMTEYKWEGRPNIIAVQIYMTQVLDPWLTYIISCFLAGVKPSILMKKNMQLMFKQLHALLAYDPKIQLPVPLNILDPDALPADLLGRCPNVPAFNLLDGEVLKQGVWAKKIQNAAQRYEIENDIEPACESLGLLYASFEAEALEGLAHAINSSAMRLMHSLRSILEKEEFFDLMSPHIMNIPPYIRQRWTESYHFSDKDQLEESRRYLSRDHLSQQQRLSPARSQLPPASLEIIARNRQGNEDSGGRGSEEDQERPIKRKYSSMLEQTMQTKDTERRLSERSRHSRNSSSREESTADVVAVPDRPQVREPEPEQMPVQKQQQQQQQQQQQEPEQEPDPEPDPERESARESEGGSEGGSEADAEPMRPPEPTNEPATKRRRIPQRNVSKTKPKHNQPSASRQTKGKGRGKARAQRQAVDRTPVLSDDVDVEEDPERLKHDYYQGNEFETRIIFSLPAAQSEQKLRSWRPEDGYDIGERIVAKKWKAGTTNIAAEIRRIGSIEMTWQGEEPTTVSVDDFGEKFQLTGRCM</sequence>
<protein>
    <submittedName>
        <fullName evidence="2">Uncharacterized protein</fullName>
    </submittedName>
</protein>
<evidence type="ECO:0000256" key="1">
    <source>
        <dbReference type="SAM" id="MobiDB-lite"/>
    </source>
</evidence>